<proteinExistence type="predicted"/>
<evidence type="ECO:0000313" key="4">
    <source>
        <dbReference type="Proteomes" id="UP000270743"/>
    </source>
</evidence>
<keyword evidence="1" id="KW-0812">Transmembrane</keyword>
<protein>
    <submittedName>
        <fullName evidence="3">Inner membrane protein YhaH</fullName>
    </submittedName>
</protein>
<dbReference type="Pfam" id="PF05656">
    <property type="entry name" value="DUF805"/>
    <property type="match status" value="1"/>
</dbReference>
<feature type="transmembrane region" description="Helical" evidence="1">
    <location>
        <begin position="131"/>
        <end position="152"/>
    </location>
</feature>
<sequence length="218" mass="24175">MSDWFIAEPDGNRLGPLSLDDIKARIAAGTLAPETPVWKQRMPEWQAAKDTELGAEFLNVPPPVPLAMRPAFMPSPDPLDKNSAGTGADALRFSELESSGYAAPPRGLIDAVALCLSKYATFSGRASRSEYWYWTLFSTLLQLAIGFLEGFFAGRETAFGWIVTLALFLPGIAVQARRLHDIDRSGWWQLLLIVPIVGWIILIVWNCKRGVDYSTRFS</sequence>
<name>A0A3S4DW20_9RHOB</name>
<dbReference type="RefSeq" id="WP_164555197.1">
    <property type="nucleotide sequence ID" value="NZ_UZWE01000029.1"/>
</dbReference>
<accession>A0A3S4DW20</accession>
<dbReference type="PANTHER" id="PTHR34980">
    <property type="entry name" value="INNER MEMBRANE PROTEIN-RELATED-RELATED"/>
    <property type="match status" value="1"/>
</dbReference>
<keyword evidence="1" id="KW-0472">Membrane</keyword>
<evidence type="ECO:0000259" key="2">
    <source>
        <dbReference type="Pfam" id="PF14237"/>
    </source>
</evidence>
<reference evidence="3 4" key="1">
    <citation type="submission" date="2018-12" db="EMBL/GenBank/DDBJ databases">
        <authorList>
            <person name="Criscuolo A."/>
        </authorList>
    </citation>
    <scope>NUCLEOTIDE SEQUENCE [LARGE SCALE GENOMIC DNA]</scope>
    <source>
        <strain evidence="3">ACIP1116241</strain>
    </source>
</reference>
<keyword evidence="4" id="KW-1185">Reference proteome</keyword>
<gene>
    <name evidence="3" type="primary">yhaH</name>
    <name evidence="3" type="ORF">PARHAE_01832</name>
</gene>
<feature type="transmembrane region" description="Helical" evidence="1">
    <location>
        <begin position="158"/>
        <end position="174"/>
    </location>
</feature>
<organism evidence="3 4">
    <name type="scientific">Paracoccus haematequi</name>
    <dbReference type="NCBI Taxonomy" id="2491866"/>
    <lineage>
        <taxon>Bacteria</taxon>
        <taxon>Pseudomonadati</taxon>
        <taxon>Pseudomonadota</taxon>
        <taxon>Alphaproteobacteria</taxon>
        <taxon>Rhodobacterales</taxon>
        <taxon>Paracoccaceae</taxon>
        <taxon>Paracoccus</taxon>
    </lineage>
</organism>
<dbReference type="GO" id="GO:0005886">
    <property type="term" value="C:plasma membrane"/>
    <property type="evidence" value="ECO:0007669"/>
    <property type="project" value="TreeGrafter"/>
</dbReference>
<feature type="transmembrane region" description="Helical" evidence="1">
    <location>
        <begin position="186"/>
        <end position="205"/>
    </location>
</feature>
<dbReference type="InterPro" id="IPR008523">
    <property type="entry name" value="DUF805"/>
</dbReference>
<dbReference type="EMBL" id="UZWE01000029">
    <property type="protein sequence ID" value="VDS08648.1"/>
    <property type="molecule type" value="Genomic_DNA"/>
</dbReference>
<evidence type="ECO:0000313" key="3">
    <source>
        <dbReference type="EMBL" id="VDS08648.1"/>
    </source>
</evidence>
<dbReference type="AlphaFoldDB" id="A0A3S4DW20"/>
<dbReference type="Proteomes" id="UP000270743">
    <property type="component" value="Unassembled WGS sequence"/>
</dbReference>
<feature type="domain" description="GYF" evidence="2">
    <location>
        <begin position="4"/>
        <end position="51"/>
    </location>
</feature>
<dbReference type="InterPro" id="IPR025640">
    <property type="entry name" value="GYF_2"/>
</dbReference>
<dbReference type="Pfam" id="PF14237">
    <property type="entry name" value="GYF_2"/>
    <property type="match status" value="1"/>
</dbReference>
<evidence type="ECO:0000256" key="1">
    <source>
        <dbReference type="SAM" id="Phobius"/>
    </source>
</evidence>
<keyword evidence="1" id="KW-1133">Transmembrane helix</keyword>
<dbReference type="PANTHER" id="PTHR34980:SF2">
    <property type="entry name" value="INNER MEMBRANE PROTEIN YHAH-RELATED"/>
    <property type="match status" value="1"/>
</dbReference>